<dbReference type="RefSeq" id="WP_130783217.1">
    <property type="nucleotide sequence ID" value="NZ_BIMR01000473.1"/>
</dbReference>
<reference evidence="1 2" key="1">
    <citation type="submission" date="2019-01" db="EMBL/GenBank/DDBJ databases">
        <title>Draft genome sequence of Cellulomonas takizawaensis strain TKZ-21.</title>
        <authorList>
            <person name="Yamamura H."/>
            <person name="Hayashi T."/>
            <person name="Hamada M."/>
            <person name="Serisawa Y."/>
            <person name="Matsuyama K."/>
            <person name="Nakagawa Y."/>
            <person name="Otoguro M."/>
            <person name="Yanagida F."/>
            <person name="Hayakawa M."/>
        </authorList>
    </citation>
    <scope>NUCLEOTIDE SEQUENCE [LARGE SCALE GENOMIC DNA]</scope>
    <source>
        <strain evidence="1 2">NBRC12680</strain>
    </source>
</reference>
<proteinExistence type="predicted"/>
<accession>A0A402DWK8</accession>
<keyword evidence="2" id="KW-1185">Reference proteome</keyword>
<evidence type="ECO:0000313" key="2">
    <source>
        <dbReference type="Proteomes" id="UP000289954"/>
    </source>
</evidence>
<protein>
    <recommendedName>
        <fullName evidence="3">Ribbon-helix-helix protein CopG domain-containing protein</fullName>
    </recommendedName>
</protein>
<organism evidence="1 2">
    <name type="scientific">Cellulomonas biazotea</name>
    <dbReference type="NCBI Taxonomy" id="1709"/>
    <lineage>
        <taxon>Bacteria</taxon>
        <taxon>Bacillati</taxon>
        <taxon>Actinomycetota</taxon>
        <taxon>Actinomycetes</taxon>
        <taxon>Micrococcales</taxon>
        <taxon>Cellulomonadaceae</taxon>
        <taxon>Cellulomonas</taxon>
    </lineage>
</organism>
<dbReference type="EMBL" id="BIMR01000473">
    <property type="protein sequence ID" value="GCE78508.1"/>
    <property type="molecule type" value="Genomic_DNA"/>
</dbReference>
<sequence>MAKTIGFRPTPAEEDILARATADGTSTSDAIRRGLALLDRELWWSHARADMERLAGEDLSTEPDAW</sequence>
<gene>
    <name evidence="1" type="ORF">CBZ_35640</name>
</gene>
<dbReference type="OrthoDB" id="4566578at2"/>
<evidence type="ECO:0008006" key="3">
    <source>
        <dbReference type="Google" id="ProtNLM"/>
    </source>
</evidence>
<dbReference type="AlphaFoldDB" id="A0A402DWK8"/>
<name>A0A402DWK8_9CELL</name>
<dbReference type="Proteomes" id="UP000289954">
    <property type="component" value="Unassembled WGS sequence"/>
</dbReference>
<comment type="caution">
    <text evidence="1">The sequence shown here is derived from an EMBL/GenBank/DDBJ whole genome shotgun (WGS) entry which is preliminary data.</text>
</comment>
<evidence type="ECO:0000313" key="1">
    <source>
        <dbReference type="EMBL" id="GCE78508.1"/>
    </source>
</evidence>